<dbReference type="EMBL" id="DRVY01000049">
    <property type="protein sequence ID" value="HHR92194.1"/>
    <property type="molecule type" value="Genomic_DNA"/>
</dbReference>
<proteinExistence type="predicted"/>
<comment type="caution">
    <text evidence="1">The sequence shown here is derived from an EMBL/GenBank/DDBJ whole genome shotgun (WGS) entry which is preliminary data.</text>
</comment>
<protein>
    <submittedName>
        <fullName evidence="1">Uncharacterized protein</fullName>
    </submittedName>
</protein>
<accession>A0A7C5UTD8</accession>
<sequence>MAIIVDDFIIGSSGENIGIGNIFVALKAIINALTRPLWVDPATSRMKADVVISSGTVTTVTTTGTLTNLGTANVTGQYIDRLSWANTIRPRIT</sequence>
<reference evidence="1" key="1">
    <citation type="journal article" date="2020" name="mSystems">
        <title>Genome- and Community-Level Interaction Insights into Carbon Utilization and Element Cycling Functions of Hydrothermarchaeota in Hydrothermal Sediment.</title>
        <authorList>
            <person name="Zhou Z."/>
            <person name="Liu Y."/>
            <person name="Xu W."/>
            <person name="Pan J."/>
            <person name="Luo Z.H."/>
            <person name="Li M."/>
        </authorList>
    </citation>
    <scope>NUCLEOTIDE SEQUENCE [LARGE SCALE GENOMIC DNA]</scope>
    <source>
        <strain evidence="1">SpSt-1042</strain>
    </source>
</reference>
<organism evidence="1">
    <name type="scientific">candidate division CPR3 bacterium</name>
    <dbReference type="NCBI Taxonomy" id="2268181"/>
    <lineage>
        <taxon>Bacteria</taxon>
        <taxon>Bacteria division CPR3</taxon>
    </lineage>
</organism>
<evidence type="ECO:0000313" key="1">
    <source>
        <dbReference type="EMBL" id="HHR92194.1"/>
    </source>
</evidence>
<gene>
    <name evidence="1" type="ORF">ENL96_01645</name>
</gene>
<name>A0A7C5UTD8_UNCC3</name>
<dbReference type="AlphaFoldDB" id="A0A7C5UTD8"/>